<keyword evidence="5" id="KW-0271">Exosome</keyword>
<evidence type="ECO:0000256" key="2">
    <source>
        <dbReference type="ARBA" id="ARBA00022552"/>
    </source>
</evidence>
<organism evidence="11 12">
    <name type="scientific">Galerina marginata (strain CBS 339.88)</name>
    <dbReference type="NCBI Taxonomy" id="685588"/>
    <lineage>
        <taxon>Eukaryota</taxon>
        <taxon>Fungi</taxon>
        <taxon>Dikarya</taxon>
        <taxon>Basidiomycota</taxon>
        <taxon>Agaricomycotina</taxon>
        <taxon>Agaricomycetes</taxon>
        <taxon>Agaricomycetidae</taxon>
        <taxon>Agaricales</taxon>
        <taxon>Agaricineae</taxon>
        <taxon>Strophariaceae</taxon>
        <taxon>Galerina</taxon>
    </lineage>
</organism>
<keyword evidence="3" id="KW-0540">Nuclease</keyword>
<dbReference type="GO" id="GO:0000175">
    <property type="term" value="F:3'-5'-RNA exonuclease activity"/>
    <property type="evidence" value="ECO:0007669"/>
    <property type="project" value="InterPro"/>
</dbReference>
<evidence type="ECO:0000256" key="6">
    <source>
        <dbReference type="ARBA" id="ARBA00022839"/>
    </source>
</evidence>
<evidence type="ECO:0000256" key="3">
    <source>
        <dbReference type="ARBA" id="ARBA00022722"/>
    </source>
</evidence>
<proteinExistence type="inferred from homology"/>
<dbReference type="SMART" id="SM00341">
    <property type="entry name" value="HRDC"/>
    <property type="match status" value="1"/>
</dbReference>
<keyword evidence="7" id="KW-0539">Nucleus</keyword>
<dbReference type="GO" id="GO:0071040">
    <property type="term" value="P:nuclear polyadenylation-dependent antisense transcript catabolic process"/>
    <property type="evidence" value="ECO:0007669"/>
    <property type="project" value="TreeGrafter"/>
</dbReference>
<protein>
    <recommendedName>
        <fullName evidence="10">HRDC domain-containing protein</fullName>
    </recommendedName>
</protein>
<dbReference type="GO" id="GO:0071036">
    <property type="term" value="P:nuclear polyadenylation-dependent snoRNA catabolic process"/>
    <property type="evidence" value="ECO:0007669"/>
    <property type="project" value="TreeGrafter"/>
</dbReference>
<sequence>MSDASTTPFASTSFDAHNTRIQGSALAATRKSAGLPSDIAFHRSMDRELSQDLDAFSERVLKMTNRLLGLVATVDYAQGHKGKGKAKLENQDDVVDNFHALVVDSMDQMLERTDTCLDEFLGRNKAPAVSINPPIISKKSKEKKSASSKGPPESGRLEPVVQHAAYLSKPQLLFEKKVDNSDTPWYPTLSHKYNAKVPLGHVYTDPGAEDSSGIVGNHPYRYEITHVAYPPRMFKPCTPVQPPSLEETRATWVATKEDFEKMLAKLKSATEIAVDLEHHSYRSYSGFLCLMQISDREEDWVVDLLAIRGEIEALNEVFTDPEIVKVFHGAESDIVWLQQDFNIYVVNLFDTFHASKLLEFPRHGLANLLEMYCDFVPDKRYQLADWRIRPLPEDMLKYARSDTHFLLYIYDNLRNALLDRSKSKSQSPPPLASSSSSPSQRLLDEALARSAETSLRVYAKEPYDAAEGSGSGGWDTLAKRWNKIALTAGGPGVGIGAMQREVYRSVHGWRERAAREEDESTRFVLQNHVLFLMAEQPPADMAALLAMFKSSIPPVVKKRAKELLSVIKDAVKRGMAMSRIGGQEPVEEQPVSGLVELPVPETAAKDVVMLETEIKDLEEAITKQAPASIWGHADFAYWQIELSSVSSTSRSSLFGMSGSVKVDKPAGFATSTSTLFGSVNGSKIHASSSGLKISTTLAGRPHFEELVAKINRSFAMAPAIPQIVPAAPDTQGVEDEPEIDGASGMQVEIPYVAASQRSTKEIKEEKDTIVVVGQARQKRKRKGTEAKSGPGLGNEDANEGVEIEDTKATAAGRSVPKQEDVAPFDFAAAPNILDDNPDLEDRKKKRQKKQSKGASFYGDFPAPPKAHSELKSGNQSHTFK</sequence>
<dbReference type="SUPFAM" id="SSF47819">
    <property type="entry name" value="HRDC-like"/>
    <property type="match status" value="1"/>
</dbReference>
<feature type="compositionally biased region" description="Polar residues" evidence="9">
    <location>
        <begin position="871"/>
        <end position="880"/>
    </location>
</feature>
<comment type="subcellular location">
    <subcellularLocation>
        <location evidence="1">Nucleus</location>
    </subcellularLocation>
</comment>
<dbReference type="SMART" id="SM00474">
    <property type="entry name" value="35EXOc"/>
    <property type="match status" value="1"/>
</dbReference>
<dbReference type="Pfam" id="PF08066">
    <property type="entry name" value="PMC2NT"/>
    <property type="match status" value="1"/>
</dbReference>
<dbReference type="EMBL" id="KL142376">
    <property type="protein sequence ID" value="KDR77424.1"/>
    <property type="molecule type" value="Genomic_DNA"/>
</dbReference>
<dbReference type="InterPro" id="IPR044876">
    <property type="entry name" value="HRDC_dom_sf"/>
</dbReference>
<keyword evidence="2" id="KW-0698">rRNA processing</keyword>
<feature type="region of interest" description="Disordered" evidence="9">
    <location>
        <begin position="421"/>
        <end position="442"/>
    </location>
</feature>
<dbReference type="PROSITE" id="PS50967">
    <property type="entry name" value="HRDC"/>
    <property type="match status" value="1"/>
</dbReference>
<dbReference type="GO" id="GO:0071035">
    <property type="term" value="P:nuclear polyadenylation-dependent rRNA catabolic process"/>
    <property type="evidence" value="ECO:0007669"/>
    <property type="project" value="TreeGrafter"/>
</dbReference>
<dbReference type="GO" id="GO:0000467">
    <property type="term" value="P:exonucleolytic trimming to generate mature 3'-end of 5.8S rRNA from tricistronic rRNA transcript (SSU-rRNA, 5.8S rRNA, LSU-rRNA)"/>
    <property type="evidence" value="ECO:0007669"/>
    <property type="project" value="InterPro"/>
</dbReference>
<accession>A0A067TC17</accession>
<dbReference type="InterPro" id="IPR036397">
    <property type="entry name" value="RNaseH_sf"/>
</dbReference>
<dbReference type="SUPFAM" id="SSF53098">
    <property type="entry name" value="Ribonuclease H-like"/>
    <property type="match status" value="1"/>
</dbReference>
<feature type="region of interest" description="Disordered" evidence="9">
    <location>
        <begin position="131"/>
        <end position="159"/>
    </location>
</feature>
<evidence type="ECO:0000256" key="7">
    <source>
        <dbReference type="ARBA" id="ARBA00023242"/>
    </source>
</evidence>
<keyword evidence="6" id="KW-0269">Exonuclease</keyword>
<evidence type="ECO:0000256" key="4">
    <source>
        <dbReference type="ARBA" id="ARBA00022801"/>
    </source>
</evidence>
<name>A0A067TC17_GALM3</name>
<dbReference type="CDD" id="cd06147">
    <property type="entry name" value="Rrp6p_like_exo"/>
    <property type="match status" value="1"/>
</dbReference>
<dbReference type="GO" id="GO:0071038">
    <property type="term" value="P:TRAMP-dependent tRNA surveillance pathway"/>
    <property type="evidence" value="ECO:0007669"/>
    <property type="project" value="TreeGrafter"/>
</dbReference>
<dbReference type="GO" id="GO:0071044">
    <property type="term" value="P:histone mRNA catabolic process"/>
    <property type="evidence" value="ECO:0007669"/>
    <property type="project" value="TreeGrafter"/>
</dbReference>
<evidence type="ECO:0000256" key="1">
    <source>
        <dbReference type="ARBA" id="ARBA00004123"/>
    </source>
</evidence>
<dbReference type="GO" id="GO:0000166">
    <property type="term" value="F:nucleotide binding"/>
    <property type="evidence" value="ECO:0007669"/>
    <property type="project" value="InterPro"/>
</dbReference>
<dbReference type="Pfam" id="PF00570">
    <property type="entry name" value="HRDC"/>
    <property type="match status" value="1"/>
</dbReference>
<dbReference type="InterPro" id="IPR010997">
    <property type="entry name" value="HRDC-like_sf"/>
</dbReference>
<gene>
    <name evidence="11" type="ORF">GALMADRAFT_209792</name>
</gene>
<dbReference type="STRING" id="685588.A0A067TC17"/>
<dbReference type="InterPro" id="IPR012588">
    <property type="entry name" value="Exosome-assoc_fac_Rrp6_N"/>
</dbReference>
<dbReference type="GO" id="GO:0071037">
    <property type="term" value="P:nuclear polyadenylation-dependent snRNA catabolic process"/>
    <property type="evidence" value="ECO:0007669"/>
    <property type="project" value="TreeGrafter"/>
</dbReference>
<dbReference type="Pfam" id="PF01612">
    <property type="entry name" value="DNA_pol_A_exo1"/>
    <property type="match status" value="1"/>
</dbReference>
<dbReference type="GO" id="GO:0071039">
    <property type="term" value="P:nuclear polyadenylation-dependent CUT catabolic process"/>
    <property type="evidence" value="ECO:0007669"/>
    <property type="project" value="TreeGrafter"/>
</dbReference>
<feature type="domain" description="HRDC" evidence="10">
    <location>
        <begin position="496"/>
        <end position="577"/>
    </location>
</feature>
<dbReference type="FunFam" id="3.30.420.10:FF:000059">
    <property type="entry name" value="Exosome complex exonuclease Rrp6"/>
    <property type="match status" value="1"/>
</dbReference>
<keyword evidence="12" id="KW-1185">Reference proteome</keyword>
<dbReference type="InterPro" id="IPR049559">
    <property type="entry name" value="Rrp6p-like_exo"/>
</dbReference>
<feature type="region of interest" description="Disordered" evidence="9">
    <location>
        <begin position="774"/>
        <end position="880"/>
    </location>
</feature>
<dbReference type="GO" id="GO:0003727">
    <property type="term" value="F:single-stranded RNA binding"/>
    <property type="evidence" value="ECO:0007669"/>
    <property type="project" value="TreeGrafter"/>
</dbReference>
<dbReference type="Gene3D" id="3.30.420.10">
    <property type="entry name" value="Ribonuclease H-like superfamily/Ribonuclease H"/>
    <property type="match status" value="1"/>
</dbReference>
<dbReference type="AlphaFoldDB" id="A0A067TC17"/>
<dbReference type="HOGENOM" id="CLU_010129_3_0_1"/>
<evidence type="ECO:0000313" key="12">
    <source>
        <dbReference type="Proteomes" id="UP000027222"/>
    </source>
</evidence>
<dbReference type="PANTHER" id="PTHR12124:SF47">
    <property type="entry name" value="EXOSOME COMPONENT 10"/>
    <property type="match status" value="1"/>
</dbReference>
<dbReference type="GO" id="GO:0071051">
    <property type="term" value="P:poly(A)-dependent snoRNA 3'-end processing"/>
    <property type="evidence" value="ECO:0007669"/>
    <property type="project" value="TreeGrafter"/>
</dbReference>
<dbReference type="OrthoDB" id="2250022at2759"/>
<dbReference type="InterPro" id="IPR002562">
    <property type="entry name" value="3'-5'_exonuclease_dom"/>
</dbReference>
<dbReference type="InterPro" id="IPR002121">
    <property type="entry name" value="HRDC_dom"/>
</dbReference>
<feature type="compositionally biased region" description="Low complexity" evidence="9">
    <location>
        <begin position="432"/>
        <end position="441"/>
    </location>
</feature>
<keyword evidence="4" id="KW-0378">Hydrolase</keyword>
<dbReference type="GO" id="GO:0005730">
    <property type="term" value="C:nucleolus"/>
    <property type="evidence" value="ECO:0007669"/>
    <property type="project" value="TreeGrafter"/>
</dbReference>
<feature type="region of interest" description="Disordered" evidence="9">
    <location>
        <begin position="726"/>
        <end position="745"/>
    </location>
</feature>
<dbReference type="GO" id="GO:0000176">
    <property type="term" value="C:nuclear exosome (RNase complex)"/>
    <property type="evidence" value="ECO:0007669"/>
    <property type="project" value="InterPro"/>
</dbReference>
<evidence type="ECO:0000256" key="9">
    <source>
        <dbReference type="SAM" id="MobiDB-lite"/>
    </source>
</evidence>
<dbReference type="Proteomes" id="UP000027222">
    <property type="component" value="Unassembled WGS sequence"/>
</dbReference>
<dbReference type="InterPro" id="IPR012337">
    <property type="entry name" value="RNaseH-like_sf"/>
</dbReference>
<evidence type="ECO:0000256" key="8">
    <source>
        <dbReference type="ARBA" id="ARBA00043957"/>
    </source>
</evidence>
<dbReference type="PANTHER" id="PTHR12124">
    <property type="entry name" value="POLYMYOSITIS/SCLERODERMA AUTOANTIGEN-RELATED"/>
    <property type="match status" value="1"/>
</dbReference>
<dbReference type="InterPro" id="IPR045092">
    <property type="entry name" value="Rrp6-like"/>
</dbReference>
<evidence type="ECO:0000256" key="5">
    <source>
        <dbReference type="ARBA" id="ARBA00022835"/>
    </source>
</evidence>
<reference evidence="12" key="1">
    <citation type="journal article" date="2014" name="Proc. Natl. Acad. Sci. U.S.A.">
        <title>Extensive sampling of basidiomycete genomes demonstrates inadequacy of the white-rot/brown-rot paradigm for wood decay fungi.</title>
        <authorList>
            <person name="Riley R."/>
            <person name="Salamov A.A."/>
            <person name="Brown D.W."/>
            <person name="Nagy L.G."/>
            <person name="Floudas D."/>
            <person name="Held B.W."/>
            <person name="Levasseur A."/>
            <person name="Lombard V."/>
            <person name="Morin E."/>
            <person name="Otillar R."/>
            <person name="Lindquist E.A."/>
            <person name="Sun H."/>
            <person name="LaButti K.M."/>
            <person name="Schmutz J."/>
            <person name="Jabbour D."/>
            <person name="Luo H."/>
            <person name="Baker S.E."/>
            <person name="Pisabarro A.G."/>
            <person name="Walton J.D."/>
            <person name="Blanchette R.A."/>
            <person name="Henrissat B."/>
            <person name="Martin F."/>
            <person name="Cullen D."/>
            <person name="Hibbett D.S."/>
            <person name="Grigoriev I.V."/>
        </authorList>
    </citation>
    <scope>NUCLEOTIDE SEQUENCE [LARGE SCALE GENOMIC DNA]</scope>
    <source>
        <strain evidence="12">CBS 339.88</strain>
    </source>
</reference>
<dbReference type="Gene3D" id="1.10.150.80">
    <property type="entry name" value="HRDC domain"/>
    <property type="match status" value="1"/>
</dbReference>
<evidence type="ECO:0000313" key="11">
    <source>
        <dbReference type="EMBL" id="KDR77424.1"/>
    </source>
</evidence>
<evidence type="ECO:0000259" key="10">
    <source>
        <dbReference type="PROSITE" id="PS50967"/>
    </source>
</evidence>
<comment type="similarity">
    <text evidence="8">Belongs to the exosome component 10/RRP6 family.</text>
</comment>